<keyword evidence="3" id="KW-1185">Reference proteome</keyword>
<sequence>MKKKLVLALGLTGVLALTFGFAKDLQSIKVSAAEQTVVASKQTDITTVITKEEQNTVENLSAKKGFVPQENGTGFFFIKGEPIERKDITTVITAEEQKMVEKMSVKEGFVPQENGTGFFFMKEK</sequence>
<reference evidence="2 3" key="1">
    <citation type="submission" date="2024-07" db="EMBL/GenBank/DDBJ databases">
        <title>Characterization of a bacterium isolated from hydrolysated instant sea cucumber by whole-genome sequencing and metabolomics.</title>
        <authorList>
            <person name="Luo X."/>
            <person name="Zhang Z."/>
            <person name="Zheng Z."/>
            <person name="Zhang W."/>
            <person name="Ming T."/>
            <person name="Jiao L."/>
            <person name="Su X."/>
            <person name="Kong F."/>
            <person name="Xu J."/>
        </authorList>
    </citation>
    <scope>NUCLEOTIDE SEQUENCE [LARGE SCALE GENOMIC DNA]</scope>
    <source>
        <strain evidence="2 3">XL-2024</strain>
    </source>
</reference>
<gene>
    <name evidence="2" type="ORF">AB1300_18495</name>
</gene>
<feature type="signal peptide" evidence="1">
    <location>
        <begin position="1"/>
        <end position="22"/>
    </location>
</feature>
<dbReference type="RefSeq" id="WP_368637670.1">
    <property type="nucleotide sequence ID" value="NZ_JBFRHK010000013.1"/>
</dbReference>
<comment type="caution">
    <text evidence="2">The sequence shown here is derived from an EMBL/GenBank/DDBJ whole genome shotgun (WGS) entry which is preliminary data.</text>
</comment>
<evidence type="ECO:0000313" key="2">
    <source>
        <dbReference type="EMBL" id="MEX3747105.1"/>
    </source>
</evidence>
<keyword evidence="1" id="KW-0732">Signal</keyword>
<feature type="chain" id="PRO_5046083021" evidence="1">
    <location>
        <begin position="23"/>
        <end position="124"/>
    </location>
</feature>
<proteinExistence type="predicted"/>
<name>A0ABV3W1T1_9BACI</name>
<organism evidence="2 3">
    <name type="scientific">Lysinibacillus xylanilyticus</name>
    <dbReference type="NCBI Taxonomy" id="582475"/>
    <lineage>
        <taxon>Bacteria</taxon>
        <taxon>Bacillati</taxon>
        <taxon>Bacillota</taxon>
        <taxon>Bacilli</taxon>
        <taxon>Bacillales</taxon>
        <taxon>Bacillaceae</taxon>
        <taxon>Lysinibacillus</taxon>
    </lineage>
</organism>
<dbReference type="Proteomes" id="UP001558534">
    <property type="component" value="Unassembled WGS sequence"/>
</dbReference>
<protein>
    <submittedName>
        <fullName evidence="2">Uncharacterized protein</fullName>
    </submittedName>
</protein>
<accession>A0ABV3W1T1</accession>
<dbReference type="EMBL" id="JBFRHK010000013">
    <property type="protein sequence ID" value="MEX3747105.1"/>
    <property type="molecule type" value="Genomic_DNA"/>
</dbReference>
<evidence type="ECO:0000256" key="1">
    <source>
        <dbReference type="SAM" id="SignalP"/>
    </source>
</evidence>
<evidence type="ECO:0000313" key="3">
    <source>
        <dbReference type="Proteomes" id="UP001558534"/>
    </source>
</evidence>